<dbReference type="FunFam" id="3.30.1490.100:FF:000004">
    <property type="entry name" value="DNA polymerase IV"/>
    <property type="match status" value="1"/>
</dbReference>
<dbReference type="EMBL" id="FOHU01000004">
    <property type="protein sequence ID" value="SET09744.1"/>
    <property type="molecule type" value="Genomic_DNA"/>
</dbReference>
<dbReference type="PANTHER" id="PTHR11076">
    <property type="entry name" value="DNA REPAIR POLYMERASE UMUC / TRANSFERASE FAMILY MEMBER"/>
    <property type="match status" value="1"/>
</dbReference>
<evidence type="ECO:0000259" key="17">
    <source>
        <dbReference type="PROSITE" id="PS50173"/>
    </source>
</evidence>
<dbReference type="InterPro" id="IPR022880">
    <property type="entry name" value="DNApol_IV"/>
</dbReference>
<reference evidence="18 19" key="1">
    <citation type="submission" date="2016-10" db="EMBL/GenBank/DDBJ databases">
        <authorList>
            <person name="de Groot N.N."/>
        </authorList>
    </citation>
    <scope>NUCLEOTIDE SEQUENCE [LARGE SCALE GENOMIC DNA]</scope>
    <source>
        <strain evidence="18 19">DSM 18979</strain>
    </source>
</reference>
<feature type="active site" evidence="16">
    <location>
        <position position="104"/>
    </location>
</feature>
<comment type="catalytic activity">
    <reaction evidence="15 16">
        <text>DNA(n) + a 2'-deoxyribonucleoside 5'-triphosphate = DNA(n+1) + diphosphate</text>
        <dbReference type="Rhea" id="RHEA:22508"/>
        <dbReference type="Rhea" id="RHEA-COMP:17339"/>
        <dbReference type="Rhea" id="RHEA-COMP:17340"/>
        <dbReference type="ChEBI" id="CHEBI:33019"/>
        <dbReference type="ChEBI" id="CHEBI:61560"/>
        <dbReference type="ChEBI" id="CHEBI:173112"/>
        <dbReference type="EC" id="2.7.7.7"/>
    </reaction>
</comment>
<dbReference type="STRING" id="426128.SAMN05660297_01392"/>
<comment type="subcellular location">
    <subcellularLocation>
        <location evidence="1 16">Cytoplasm</location>
    </subcellularLocation>
</comment>
<dbReference type="AlphaFoldDB" id="A0A1I0BRP1"/>
<evidence type="ECO:0000256" key="15">
    <source>
        <dbReference type="ARBA" id="ARBA00049244"/>
    </source>
</evidence>
<dbReference type="Gene3D" id="1.10.150.20">
    <property type="entry name" value="5' to 3' exonuclease, C-terminal subdomain"/>
    <property type="match status" value="1"/>
</dbReference>
<comment type="similarity">
    <text evidence="2 16">Belongs to the DNA polymerase type-Y family.</text>
</comment>
<dbReference type="Pfam" id="PF00817">
    <property type="entry name" value="IMS"/>
    <property type="match status" value="1"/>
</dbReference>
<evidence type="ECO:0000256" key="8">
    <source>
        <dbReference type="ARBA" id="ARBA00022705"/>
    </source>
</evidence>
<keyword evidence="4 16" id="KW-0515">Mutator protein</keyword>
<dbReference type="GO" id="GO:0006281">
    <property type="term" value="P:DNA repair"/>
    <property type="evidence" value="ECO:0007669"/>
    <property type="project" value="UniProtKB-UniRule"/>
</dbReference>
<accession>A0A1I0BRP1</accession>
<dbReference type="SUPFAM" id="SSF100879">
    <property type="entry name" value="Lesion bypass DNA polymerase (Y-family), little finger domain"/>
    <property type="match status" value="1"/>
</dbReference>
<evidence type="ECO:0000256" key="6">
    <source>
        <dbReference type="ARBA" id="ARBA00022679"/>
    </source>
</evidence>
<dbReference type="InterPro" id="IPR017961">
    <property type="entry name" value="DNA_pol_Y-fam_little_finger"/>
</dbReference>
<keyword evidence="14 16" id="KW-0234">DNA repair</keyword>
<evidence type="ECO:0000256" key="12">
    <source>
        <dbReference type="ARBA" id="ARBA00022932"/>
    </source>
</evidence>
<dbReference type="GO" id="GO:0003887">
    <property type="term" value="F:DNA-directed DNA polymerase activity"/>
    <property type="evidence" value="ECO:0007669"/>
    <property type="project" value="UniProtKB-UniRule"/>
</dbReference>
<dbReference type="Pfam" id="PF11799">
    <property type="entry name" value="IMS_C"/>
    <property type="match status" value="1"/>
</dbReference>
<dbReference type="Gene3D" id="3.40.1170.60">
    <property type="match status" value="1"/>
</dbReference>
<comment type="function">
    <text evidence="16">Poorly processive, error-prone DNA polymerase involved in untargeted mutagenesis. Copies undamaged DNA at stalled replication forks, which arise in vivo from mismatched or misaligned primer ends. These misaligned primers can be extended by PolIV. Exhibits no 3'-5' exonuclease (proofreading) activity. May be involved in translesional synthesis, in conjunction with the beta clamp from PolIII.</text>
</comment>
<dbReference type="InterPro" id="IPR050116">
    <property type="entry name" value="DNA_polymerase-Y"/>
</dbReference>
<keyword evidence="8 16" id="KW-0235">DNA replication</keyword>
<evidence type="ECO:0000313" key="19">
    <source>
        <dbReference type="Proteomes" id="UP000199568"/>
    </source>
</evidence>
<evidence type="ECO:0000256" key="9">
    <source>
        <dbReference type="ARBA" id="ARBA00022723"/>
    </source>
</evidence>
<evidence type="ECO:0000256" key="2">
    <source>
        <dbReference type="ARBA" id="ARBA00010945"/>
    </source>
</evidence>
<dbReference type="GO" id="GO:0006261">
    <property type="term" value="P:DNA-templated DNA replication"/>
    <property type="evidence" value="ECO:0007669"/>
    <property type="project" value="UniProtKB-UniRule"/>
</dbReference>
<dbReference type="HAMAP" id="MF_01113">
    <property type="entry name" value="DNApol_IV"/>
    <property type="match status" value="1"/>
</dbReference>
<keyword evidence="19" id="KW-1185">Reference proteome</keyword>
<dbReference type="GO" id="GO:0003684">
    <property type="term" value="F:damaged DNA binding"/>
    <property type="evidence" value="ECO:0007669"/>
    <property type="project" value="InterPro"/>
</dbReference>
<feature type="domain" description="UmuC" evidence="17">
    <location>
        <begin position="5"/>
        <end position="182"/>
    </location>
</feature>
<dbReference type="InterPro" id="IPR001126">
    <property type="entry name" value="UmuC"/>
</dbReference>
<feature type="binding site" evidence="16">
    <location>
        <position position="9"/>
    </location>
    <ligand>
        <name>Mg(2+)</name>
        <dbReference type="ChEBI" id="CHEBI:18420"/>
    </ligand>
</feature>
<evidence type="ECO:0000256" key="1">
    <source>
        <dbReference type="ARBA" id="ARBA00004496"/>
    </source>
</evidence>
<name>A0A1I0BRP1_9FIRM</name>
<dbReference type="OrthoDB" id="9808813at2"/>
<dbReference type="Gene3D" id="3.30.1490.100">
    <property type="entry name" value="DNA polymerase, Y-family, little finger domain"/>
    <property type="match status" value="1"/>
</dbReference>
<keyword evidence="5 16" id="KW-0963">Cytoplasm</keyword>
<evidence type="ECO:0000256" key="13">
    <source>
        <dbReference type="ARBA" id="ARBA00023125"/>
    </source>
</evidence>
<comment type="cofactor">
    <cofactor evidence="16">
        <name>Mg(2+)</name>
        <dbReference type="ChEBI" id="CHEBI:18420"/>
    </cofactor>
    <text evidence="16">Binds 2 magnesium ions per subunit.</text>
</comment>
<dbReference type="NCBIfam" id="NF010731">
    <property type="entry name" value="PRK14133.1"/>
    <property type="match status" value="1"/>
</dbReference>
<evidence type="ECO:0000256" key="16">
    <source>
        <dbReference type="HAMAP-Rule" id="MF_01113"/>
    </source>
</evidence>
<dbReference type="InterPro" id="IPR043502">
    <property type="entry name" value="DNA/RNA_pol_sf"/>
</dbReference>
<proteinExistence type="inferred from homology"/>
<organism evidence="18 19">
    <name type="scientific">Natronincola peptidivorans</name>
    <dbReference type="NCBI Taxonomy" id="426128"/>
    <lineage>
        <taxon>Bacteria</taxon>
        <taxon>Bacillati</taxon>
        <taxon>Bacillota</taxon>
        <taxon>Clostridia</taxon>
        <taxon>Peptostreptococcales</taxon>
        <taxon>Natronincolaceae</taxon>
        <taxon>Natronincola</taxon>
    </lineage>
</organism>
<keyword evidence="7 16" id="KW-0548">Nucleotidyltransferase</keyword>
<dbReference type="RefSeq" id="WP_090441334.1">
    <property type="nucleotide sequence ID" value="NZ_FOHU01000004.1"/>
</dbReference>
<keyword evidence="12 16" id="KW-0239">DNA-directed DNA polymerase</keyword>
<keyword evidence="6 16" id="KW-0808">Transferase</keyword>
<dbReference type="NCBIfam" id="NF002677">
    <property type="entry name" value="PRK02406.1"/>
    <property type="match status" value="1"/>
</dbReference>
<evidence type="ECO:0000256" key="4">
    <source>
        <dbReference type="ARBA" id="ARBA00022457"/>
    </source>
</evidence>
<dbReference type="GO" id="GO:0000287">
    <property type="term" value="F:magnesium ion binding"/>
    <property type="evidence" value="ECO:0007669"/>
    <property type="project" value="UniProtKB-UniRule"/>
</dbReference>
<feature type="site" description="Substrate discrimination" evidence="16">
    <location>
        <position position="14"/>
    </location>
</feature>
<dbReference type="Pfam" id="PF11798">
    <property type="entry name" value="IMS_HHH"/>
    <property type="match status" value="1"/>
</dbReference>
<dbReference type="EC" id="2.7.7.7" evidence="16"/>
<evidence type="ECO:0000256" key="11">
    <source>
        <dbReference type="ARBA" id="ARBA00022842"/>
    </source>
</evidence>
<dbReference type="GO" id="GO:0009432">
    <property type="term" value="P:SOS response"/>
    <property type="evidence" value="ECO:0007669"/>
    <property type="project" value="TreeGrafter"/>
</dbReference>
<evidence type="ECO:0000256" key="7">
    <source>
        <dbReference type="ARBA" id="ARBA00022695"/>
    </source>
</evidence>
<dbReference type="FunFam" id="3.40.1170.60:FF:000001">
    <property type="entry name" value="DNA polymerase IV"/>
    <property type="match status" value="1"/>
</dbReference>
<dbReference type="CDD" id="cd03586">
    <property type="entry name" value="PolY_Pol_IV_kappa"/>
    <property type="match status" value="1"/>
</dbReference>
<dbReference type="PANTHER" id="PTHR11076:SF33">
    <property type="entry name" value="DNA POLYMERASE KAPPA"/>
    <property type="match status" value="1"/>
</dbReference>
<dbReference type="PROSITE" id="PS50173">
    <property type="entry name" value="UMUC"/>
    <property type="match status" value="1"/>
</dbReference>
<sequence length="348" mass="39653">MEKKIIHVDMDAFFAAVEQQDYPKLKGKPVVVGGNSHRGIVATCSYEARSYGIHSAMPIFMAKQRCPDAVYLPVRYERYKEVSRKVFSIFYSITDLVEPLSIDEAYLDITHTSQEPIKIASFIKKEVLLQTGLTLSIGISYNKFLAKLASDWNKPNGIKTITKDMVPDILKPLSIKKVYGIGKKSADKLNSIGIDTIEDLMSLPEEYLIHFLGKMGTEIYQMIRGVDHREVQVGREAKSIGRETTLQQDTRDKNYLKDILLAFSKDIGRSLERRNISAKTITIKYKLSDFSSHTRSKSIHHYFQSQQAIYTLACDILEDIVLEEDLRLIGLSVSNFSQEEMQQLSFFD</sequence>
<evidence type="ECO:0000256" key="5">
    <source>
        <dbReference type="ARBA" id="ARBA00022490"/>
    </source>
</evidence>
<gene>
    <name evidence="16" type="primary">dinB</name>
    <name evidence="18" type="ORF">SAMN05660297_01392</name>
</gene>
<dbReference type="GO" id="GO:0042276">
    <property type="term" value="P:error-prone translesion synthesis"/>
    <property type="evidence" value="ECO:0007669"/>
    <property type="project" value="TreeGrafter"/>
</dbReference>
<evidence type="ECO:0000256" key="14">
    <source>
        <dbReference type="ARBA" id="ARBA00023204"/>
    </source>
</evidence>
<keyword evidence="9 16" id="KW-0479">Metal-binding</keyword>
<keyword evidence="13 16" id="KW-0238">DNA-binding</keyword>
<comment type="subunit">
    <text evidence="3 16">Monomer.</text>
</comment>
<dbReference type="GO" id="GO:0005829">
    <property type="term" value="C:cytosol"/>
    <property type="evidence" value="ECO:0007669"/>
    <property type="project" value="TreeGrafter"/>
</dbReference>
<dbReference type="InterPro" id="IPR043128">
    <property type="entry name" value="Rev_trsase/Diguanyl_cyclase"/>
</dbReference>
<protein>
    <recommendedName>
        <fullName evidence="16">DNA polymerase IV</fullName>
        <shortName evidence="16">Pol IV</shortName>
        <ecNumber evidence="16">2.7.7.7</ecNumber>
    </recommendedName>
</protein>
<dbReference type="Gene3D" id="3.30.70.270">
    <property type="match status" value="1"/>
</dbReference>
<keyword evidence="11 16" id="KW-0460">Magnesium</keyword>
<evidence type="ECO:0000256" key="3">
    <source>
        <dbReference type="ARBA" id="ARBA00011245"/>
    </source>
</evidence>
<dbReference type="SUPFAM" id="SSF56672">
    <property type="entry name" value="DNA/RNA polymerases"/>
    <property type="match status" value="1"/>
</dbReference>
<feature type="binding site" evidence="16">
    <location>
        <position position="103"/>
    </location>
    <ligand>
        <name>Mg(2+)</name>
        <dbReference type="ChEBI" id="CHEBI:18420"/>
    </ligand>
</feature>
<dbReference type="Proteomes" id="UP000199568">
    <property type="component" value="Unassembled WGS sequence"/>
</dbReference>
<dbReference type="InterPro" id="IPR024728">
    <property type="entry name" value="PolY_HhH_motif"/>
</dbReference>
<evidence type="ECO:0000256" key="10">
    <source>
        <dbReference type="ARBA" id="ARBA00022763"/>
    </source>
</evidence>
<dbReference type="InterPro" id="IPR036775">
    <property type="entry name" value="DNA_pol_Y-fam_lit_finger_sf"/>
</dbReference>
<keyword evidence="10 16" id="KW-0227">DNA damage</keyword>
<evidence type="ECO:0000313" key="18">
    <source>
        <dbReference type="EMBL" id="SET09744.1"/>
    </source>
</evidence>